<keyword evidence="11" id="KW-1185">Reference proteome</keyword>
<dbReference type="Proteomes" id="UP000325161">
    <property type="component" value="Chromosome"/>
</dbReference>
<evidence type="ECO:0000313" key="11">
    <source>
        <dbReference type="Proteomes" id="UP000325161"/>
    </source>
</evidence>
<dbReference type="Pfam" id="PF07690">
    <property type="entry name" value="MFS_1"/>
    <property type="match status" value="1"/>
</dbReference>
<accession>A0A5C0B0G0</accession>
<evidence type="ECO:0000256" key="6">
    <source>
        <dbReference type="ARBA" id="ARBA00022989"/>
    </source>
</evidence>
<feature type="transmembrane region" description="Helical" evidence="8">
    <location>
        <begin position="252"/>
        <end position="272"/>
    </location>
</feature>
<dbReference type="SUPFAM" id="SSF103473">
    <property type="entry name" value="MFS general substrate transporter"/>
    <property type="match status" value="1"/>
</dbReference>
<feature type="transmembrane region" description="Helical" evidence="8">
    <location>
        <begin position="284"/>
        <end position="302"/>
    </location>
</feature>
<dbReference type="PROSITE" id="PS50850">
    <property type="entry name" value="MFS"/>
    <property type="match status" value="1"/>
</dbReference>
<feature type="transmembrane region" description="Helical" evidence="8">
    <location>
        <begin position="308"/>
        <end position="332"/>
    </location>
</feature>
<dbReference type="GO" id="GO:0042910">
    <property type="term" value="F:xenobiotic transmembrane transporter activity"/>
    <property type="evidence" value="ECO:0007669"/>
    <property type="project" value="InterPro"/>
</dbReference>
<evidence type="ECO:0000256" key="1">
    <source>
        <dbReference type="ARBA" id="ARBA00004651"/>
    </source>
</evidence>
<evidence type="ECO:0000259" key="9">
    <source>
        <dbReference type="PROSITE" id="PS50850"/>
    </source>
</evidence>
<feature type="transmembrane region" description="Helical" evidence="8">
    <location>
        <begin position="214"/>
        <end position="232"/>
    </location>
</feature>
<feature type="transmembrane region" description="Helical" evidence="8">
    <location>
        <begin position="103"/>
        <end position="122"/>
    </location>
</feature>
<comment type="subcellular location">
    <subcellularLocation>
        <location evidence="8">Cell inner membrane</location>
        <topology evidence="8">Multi-pass membrane protein</topology>
    </subcellularLocation>
    <subcellularLocation>
        <location evidence="1">Cell membrane</location>
        <topology evidence="1">Multi-pass membrane protein</topology>
    </subcellularLocation>
</comment>
<dbReference type="GO" id="GO:1990961">
    <property type="term" value="P:xenobiotic detoxification by transmembrane export across the plasma membrane"/>
    <property type="evidence" value="ECO:0007669"/>
    <property type="project" value="InterPro"/>
</dbReference>
<dbReference type="CDD" id="cd17320">
    <property type="entry name" value="MFS_MdfA_MDR_like"/>
    <property type="match status" value="1"/>
</dbReference>
<comment type="similarity">
    <text evidence="2 8">Belongs to the major facilitator superfamily. Bcr/CmlA family.</text>
</comment>
<evidence type="ECO:0000256" key="3">
    <source>
        <dbReference type="ARBA" id="ARBA00022448"/>
    </source>
</evidence>
<keyword evidence="6 8" id="KW-1133">Transmembrane helix</keyword>
<keyword evidence="8" id="KW-0997">Cell inner membrane</keyword>
<dbReference type="AlphaFoldDB" id="A0A5C0B0G0"/>
<dbReference type="InterPro" id="IPR004812">
    <property type="entry name" value="Efflux_drug-R_Bcr/CmlA"/>
</dbReference>
<keyword evidence="7 8" id="KW-0472">Membrane</keyword>
<feature type="transmembrane region" description="Helical" evidence="8">
    <location>
        <begin position="48"/>
        <end position="65"/>
    </location>
</feature>
<dbReference type="PANTHER" id="PTHR23502">
    <property type="entry name" value="MAJOR FACILITATOR SUPERFAMILY"/>
    <property type="match status" value="1"/>
</dbReference>
<evidence type="ECO:0000256" key="4">
    <source>
        <dbReference type="ARBA" id="ARBA00022475"/>
    </source>
</evidence>
<feature type="transmembrane region" description="Helical" evidence="8">
    <location>
        <begin position="162"/>
        <end position="181"/>
    </location>
</feature>
<dbReference type="GO" id="GO:0005886">
    <property type="term" value="C:plasma membrane"/>
    <property type="evidence" value="ECO:0007669"/>
    <property type="project" value="UniProtKB-SubCell"/>
</dbReference>
<evidence type="ECO:0000313" key="10">
    <source>
        <dbReference type="EMBL" id="QEI07364.1"/>
    </source>
</evidence>
<feature type="transmembrane region" description="Helical" evidence="8">
    <location>
        <begin position="77"/>
        <end position="97"/>
    </location>
</feature>
<evidence type="ECO:0000256" key="5">
    <source>
        <dbReference type="ARBA" id="ARBA00022692"/>
    </source>
</evidence>
<dbReference type="NCBIfam" id="TIGR00710">
    <property type="entry name" value="efflux_Bcr_CflA"/>
    <property type="match status" value="1"/>
</dbReference>
<gene>
    <name evidence="10" type="ORF">FXN63_17080</name>
</gene>
<feature type="transmembrane region" description="Helical" evidence="8">
    <location>
        <begin position="370"/>
        <end position="391"/>
    </location>
</feature>
<keyword evidence="4" id="KW-1003">Cell membrane</keyword>
<dbReference type="KEGG" id="pacr:FXN63_17080"/>
<dbReference type="InterPro" id="IPR036259">
    <property type="entry name" value="MFS_trans_sf"/>
</dbReference>
<dbReference type="InterPro" id="IPR011701">
    <property type="entry name" value="MFS"/>
</dbReference>
<evidence type="ECO:0000256" key="8">
    <source>
        <dbReference type="RuleBase" id="RU365088"/>
    </source>
</evidence>
<proteinExistence type="inferred from homology"/>
<feature type="transmembrane region" description="Helical" evidence="8">
    <location>
        <begin position="344"/>
        <end position="364"/>
    </location>
</feature>
<dbReference type="FunFam" id="1.20.1720.10:FF:000005">
    <property type="entry name" value="Bcr/CflA family efflux transporter"/>
    <property type="match status" value="1"/>
</dbReference>
<keyword evidence="3 8" id="KW-0813">Transport</keyword>
<organism evidence="10 11">
    <name type="scientific">Pigmentiphaga aceris</name>
    <dbReference type="NCBI Taxonomy" id="1940612"/>
    <lineage>
        <taxon>Bacteria</taxon>
        <taxon>Pseudomonadati</taxon>
        <taxon>Pseudomonadota</taxon>
        <taxon>Betaproteobacteria</taxon>
        <taxon>Burkholderiales</taxon>
        <taxon>Alcaligenaceae</taxon>
        <taxon>Pigmentiphaga</taxon>
    </lineage>
</organism>
<evidence type="ECO:0000256" key="2">
    <source>
        <dbReference type="ARBA" id="ARBA00006236"/>
    </source>
</evidence>
<dbReference type="InterPro" id="IPR020846">
    <property type="entry name" value="MFS_dom"/>
</dbReference>
<dbReference type="Gene3D" id="1.20.1720.10">
    <property type="entry name" value="Multidrug resistance protein D"/>
    <property type="match status" value="1"/>
</dbReference>
<dbReference type="OrthoDB" id="9814303at2"/>
<reference evidence="10 11" key="1">
    <citation type="submission" date="2019-08" db="EMBL/GenBank/DDBJ databases">
        <title>Amphibian skin-associated Pigmentiphaga: genome sequence and occurrence across geography and hosts.</title>
        <authorList>
            <person name="Bletz M.C."/>
            <person name="Bunk B."/>
            <person name="Sproeer C."/>
            <person name="Biwer P."/>
            <person name="Reiter S."/>
            <person name="Rabemananjara F.C.E."/>
            <person name="Schulz S."/>
            <person name="Overmann J."/>
            <person name="Vences M."/>
        </authorList>
    </citation>
    <scope>NUCLEOTIDE SEQUENCE [LARGE SCALE GENOMIC DNA]</scope>
    <source>
        <strain evidence="10 11">Mada1488</strain>
    </source>
</reference>
<name>A0A5C0B0G0_9BURK</name>
<feature type="transmembrane region" description="Helical" evidence="8">
    <location>
        <begin position="134"/>
        <end position="156"/>
    </location>
</feature>
<sequence length="398" mass="40841">MSLKSPIPGWLVLMASLTALGPLSIDMYLPSFPAIAESLATDRGSVERTLAAFLIGLAIGQLFYGPLSDRFGRKPPLYVGLAIYVAASLGCVFASSIDALTALRFFQALGGSAGMVIARAVIRDRSDTRGSAQALSLLMLVMGVAPILAPLLGGALLTLAGWHGIFVFLSVFGGGVLVAVVSRMQETVIAQSAARISIGSVLSNYGRLLKNRHFMACAAAGGLGISGMFAYIVGSPHIFIEHYGVSPGHYGLLFGLNAIGIVGGSQVNARLLRKCQPHRILRKALWGLPIASLVGLSLAASGMINLPLLMLCLFVFIGSLGFIGPNATALALAGQGARTGAASALLGTLQFVLGTLAGVAVSLAPNAGELSLLAVMSVCGVGALLLGKAGISRHGEPH</sequence>
<feature type="domain" description="Major facilitator superfamily (MFS) profile" evidence="9">
    <location>
        <begin position="10"/>
        <end position="394"/>
    </location>
</feature>
<comment type="caution">
    <text evidence="8">Lacks conserved residue(s) required for the propagation of feature annotation.</text>
</comment>
<evidence type="ECO:0000256" key="7">
    <source>
        <dbReference type="ARBA" id="ARBA00023136"/>
    </source>
</evidence>
<protein>
    <recommendedName>
        <fullName evidence="8">Bcr/CflA family efflux transporter</fullName>
    </recommendedName>
</protein>
<dbReference type="EMBL" id="CP043046">
    <property type="protein sequence ID" value="QEI07364.1"/>
    <property type="molecule type" value="Genomic_DNA"/>
</dbReference>
<keyword evidence="5 8" id="KW-0812">Transmembrane</keyword>
<dbReference type="PANTHER" id="PTHR23502:SF132">
    <property type="entry name" value="POLYAMINE TRANSPORTER 2-RELATED"/>
    <property type="match status" value="1"/>
</dbReference>